<dbReference type="InterPro" id="IPR002168">
    <property type="entry name" value="Lipase_GDXG_HIS_AS"/>
</dbReference>
<sequence length="290" mass="30550">MMAMRERLEPNKGRLLRGPDARADFDAVKLFTPFYPGVTYAADTVGGVAGWWCRPASPTVPDQALLFLHGGAYVLGTAEAFRTLVSQVVGRAGIECFVPDYRLAPENPFPAAVEDALAAYHGLAALGKHRIGIVGDSAGGGLSLVLTASLVAQAGAVVPRVAVVYSPWTDLALTSESMHTQAEADFLLTKAALATNAALYLQGHDAYDPQASPVYGDLAGLPPVQVHVGQAEVLLDDARRYVARAQATGTTAELHVWESLTHVFIGSAGTLVAASEALDLSTDFLCRHLA</sequence>
<dbReference type="Gene3D" id="3.40.50.1820">
    <property type="entry name" value="alpha/beta hydrolase"/>
    <property type="match status" value="1"/>
</dbReference>
<dbReference type="PANTHER" id="PTHR48081">
    <property type="entry name" value="AB HYDROLASE SUPERFAMILY PROTEIN C4A8.06C"/>
    <property type="match status" value="1"/>
</dbReference>
<reference evidence="4 5" key="1">
    <citation type="submission" date="2019-07" db="EMBL/GenBank/DDBJ databases">
        <title>Hymenobacter sp. straun FUR1 Genome sequencing and assembly.</title>
        <authorList>
            <person name="Chhetri G."/>
        </authorList>
    </citation>
    <scope>NUCLEOTIDE SEQUENCE [LARGE SCALE GENOMIC DNA]</scope>
    <source>
        <strain evidence="4 5">Fur1</strain>
    </source>
</reference>
<dbReference type="OrthoDB" id="9803828at2"/>
<feature type="domain" description="Alpha/beta hydrolase fold-3" evidence="3">
    <location>
        <begin position="65"/>
        <end position="265"/>
    </location>
</feature>
<keyword evidence="2 4" id="KW-0378">Hydrolase</keyword>
<dbReference type="Pfam" id="PF07859">
    <property type="entry name" value="Abhydrolase_3"/>
    <property type="match status" value="1"/>
</dbReference>
<dbReference type="InterPro" id="IPR013094">
    <property type="entry name" value="AB_hydrolase_3"/>
</dbReference>
<dbReference type="PANTHER" id="PTHR48081:SF30">
    <property type="entry name" value="ACETYL-HYDROLASE LIPR-RELATED"/>
    <property type="match status" value="1"/>
</dbReference>
<organism evidence="4 5">
    <name type="scientific">Hymenobacter setariae</name>
    <dbReference type="NCBI Taxonomy" id="2594794"/>
    <lineage>
        <taxon>Bacteria</taxon>
        <taxon>Pseudomonadati</taxon>
        <taxon>Bacteroidota</taxon>
        <taxon>Cytophagia</taxon>
        <taxon>Cytophagales</taxon>
        <taxon>Hymenobacteraceae</taxon>
        <taxon>Hymenobacter</taxon>
    </lineage>
</organism>
<keyword evidence="5" id="KW-1185">Reference proteome</keyword>
<dbReference type="AlphaFoldDB" id="A0A558BT05"/>
<evidence type="ECO:0000256" key="1">
    <source>
        <dbReference type="ARBA" id="ARBA00010515"/>
    </source>
</evidence>
<dbReference type="Proteomes" id="UP000317624">
    <property type="component" value="Unassembled WGS sequence"/>
</dbReference>
<dbReference type="GO" id="GO:0004806">
    <property type="term" value="F:triacylglycerol lipase activity"/>
    <property type="evidence" value="ECO:0007669"/>
    <property type="project" value="TreeGrafter"/>
</dbReference>
<evidence type="ECO:0000313" key="5">
    <source>
        <dbReference type="Proteomes" id="UP000317624"/>
    </source>
</evidence>
<gene>
    <name evidence="4" type="ORF">FNT36_16865</name>
</gene>
<comment type="caution">
    <text evidence="4">The sequence shown here is derived from an EMBL/GenBank/DDBJ whole genome shotgun (WGS) entry which is preliminary data.</text>
</comment>
<dbReference type="InterPro" id="IPR029058">
    <property type="entry name" value="AB_hydrolase_fold"/>
</dbReference>
<dbReference type="InterPro" id="IPR050300">
    <property type="entry name" value="GDXG_lipolytic_enzyme"/>
</dbReference>
<evidence type="ECO:0000313" key="4">
    <source>
        <dbReference type="EMBL" id="TVT39678.1"/>
    </source>
</evidence>
<evidence type="ECO:0000259" key="3">
    <source>
        <dbReference type="Pfam" id="PF07859"/>
    </source>
</evidence>
<dbReference type="PROSITE" id="PS01173">
    <property type="entry name" value="LIPASE_GDXG_HIS"/>
    <property type="match status" value="1"/>
</dbReference>
<accession>A0A558BT05</accession>
<proteinExistence type="inferred from homology"/>
<dbReference type="EMBL" id="VMRJ01000004">
    <property type="protein sequence ID" value="TVT39678.1"/>
    <property type="molecule type" value="Genomic_DNA"/>
</dbReference>
<comment type="similarity">
    <text evidence="1">Belongs to the 'GDXG' lipolytic enzyme family.</text>
</comment>
<dbReference type="SUPFAM" id="SSF53474">
    <property type="entry name" value="alpha/beta-Hydrolases"/>
    <property type="match status" value="1"/>
</dbReference>
<name>A0A558BT05_9BACT</name>
<protein>
    <submittedName>
        <fullName evidence="4">Alpha/beta hydrolase</fullName>
    </submittedName>
</protein>
<evidence type="ECO:0000256" key="2">
    <source>
        <dbReference type="ARBA" id="ARBA00022801"/>
    </source>
</evidence>